<name>A0ABY7QMU4_9FLAO</name>
<sequence length="108" mass="12706">MYLFRLLLTFYFVALSIMPCNDVAAKQLNNTPNFTYINNPEEHSHVSNDACSPLCFCNCCQITVTSFKIEPIITFPEQVRNYFSKKIFFQKNDFAYLVYDQIWQPPKI</sequence>
<evidence type="ECO:0000313" key="3">
    <source>
        <dbReference type="Proteomes" id="UP001210978"/>
    </source>
</evidence>
<accession>A0ABY7QMU4</accession>
<feature type="chain" id="PRO_5047037672" description="DUF2946 domain-containing protein" evidence="1">
    <location>
        <begin position="26"/>
        <end position="108"/>
    </location>
</feature>
<evidence type="ECO:0000313" key="2">
    <source>
        <dbReference type="EMBL" id="WBV60654.1"/>
    </source>
</evidence>
<keyword evidence="1" id="KW-0732">Signal</keyword>
<dbReference type="InterPro" id="IPR046601">
    <property type="entry name" value="DUF6660"/>
</dbReference>
<feature type="signal peptide" evidence="1">
    <location>
        <begin position="1"/>
        <end position="25"/>
    </location>
</feature>
<reference evidence="2 3" key="1">
    <citation type="submission" date="2023-01" db="EMBL/GenBank/DDBJ databases">
        <title>Complete genome of Chryseobacterium camelliae VAN22-5A.</title>
        <authorList>
            <person name="Zong G."/>
            <person name="Cao G."/>
        </authorList>
    </citation>
    <scope>NUCLEOTIDE SEQUENCE [LARGE SCALE GENOMIC DNA]</scope>
    <source>
        <strain evidence="2 3">VAN22-5A</strain>
    </source>
</reference>
<dbReference type="Pfam" id="PF20365">
    <property type="entry name" value="DUF6660"/>
    <property type="match status" value="1"/>
</dbReference>
<gene>
    <name evidence="2" type="ORF">PFY12_00715</name>
</gene>
<evidence type="ECO:0008006" key="4">
    <source>
        <dbReference type="Google" id="ProtNLM"/>
    </source>
</evidence>
<evidence type="ECO:0000256" key="1">
    <source>
        <dbReference type="SAM" id="SignalP"/>
    </source>
</evidence>
<dbReference type="Proteomes" id="UP001210978">
    <property type="component" value="Chromosome"/>
</dbReference>
<keyword evidence="3" id="KW-1185">Reference proteome</keyword>
<dbReference type="EMBL" id="CP115859">
    <property type="protein sequence ID" value="WBV60654.1"/>
    <property type="molecule type" value="Genomic_DNA"/>
</dbReference>
<dbReference type="RefSeq" id="WP_271148974.1">
    <property type="nucleotide sequence ID" value="NZ_CP115859.1"/>
</dbReference>
<organism evidence="2 3">
    <name type="scientific">Chryseobacterium camelliae</name>
    <dbReference type="NCBI Taxonomy" id="1265445"/>
    <lineage>
        <taxon>Bacteria</taxon>
        <taxon>Pseudomonadati</taxon>
        <taxon>Bacteroidota</taxon>
        <taxon>Flavobacteriia</taxon>
        <taxon>Flavobacteriales</taxon>
        <taxon>Weeksellaceae</taxon>
        <taxon>Chryseobacterium group</taxon>
        <taxon>Chryseobacterium</taxon>
    </lineage>
</organism>
<proteinExistence type="predicted"/>
<protein>
    <recommendedName>
        <fullName evidence="4">DUF2946 domain-containing protein</fullName>
    </recommendedName>
</protein>